<keyword evidence="3" id="KW-0863">Zinc-finger</keyword>
<feature type="domain" description="IBR" evidence="7">
    <location>
        <begin position="189"/>
        <end position="259"/>
    </location>
</feature>
<dbReference type="PANTHER" id="PTHR22770:SF13">
    <property type="entry name" value="RING-TYPE DOMAIN-CONTAINING PROTEIN"/>
    <property type="match status" value="1"/>
</dbReference>
<evidence type="ECO:0000256" key="6">
    <source>
        <dbReference type="SAM" id="MobiDB-lite"/>
    </source>
</evidence>
<organism evidence="8 9">
    <name type="scientific">Trichoderma simmonsii</name>
    <dbReference type="NCBI Taxonomy" id="1491479"/>
    <lineage>
        <taxon>Eukaryota</taxon>
        <taxon>Fungi</taxon>
        <taxon>Dikarya</taxon>
        <taxon>Ascomycota</taxon>
        <taxon>Pezizomycotina</taxon>
        <taxon>Sordariomycetes</taxon>
        <taxon>Hypocreomycetidae</taxon>
        <taxon>Hypocreales</taxon>
        <taxon>Hypocreaceae</taxon>
        <taxon>Trichoderma</taxon>
    </lineage>
</organism>
<dbReference type="PANTHER" id="PTHR22770">
    <property type="entry name" value="UBIQUITIN CONJUGATING ENZYME 7 INTERACTING PROTEIN-RELATED"/>
    <property type="match status" value="1"/>
</dbReference>
<dbReference type="CDD" id="cd20335">
    <property type="entry name" value="BRcat_RBR"/>
    <property type="match status" value="1"/>
</dbReference>
<dbReference type="SMART" id="SM00647">
    <property type="entry name" value="IBR"/>
    <property type="match status" value="2"/>
</dbReference>
<feature type="domain" description="IBR" evidence="7">
    <location>
        <begin position="261"/>
        <end position="318"/>
    </location>
</feature>
<dbReference type="GO" id="GO:0097039">
    <property type="term" value="P:protein linear polyubiquitination"/>
    <property type="evidence" value="ECO:0007669"/>
    <property type="project" value="TreeGrafter"/>
</dbReference>
<dbReference type="InterPro" id="IPR002867">
    <property type="entry name" value="IBR_dom"/>
</dbReference>
<dbReference type="GO" id="GO:0004842">
    <property type="term" value="F:ubiquitin-protein transferase activity"/>
    <property type="evidence" value="ECO:0007669"/>
    <property type="project" value="TreeGrafter"/>
</dbReference>
<accession>A0A8G0L7T2</accession>
<evidence type="ECO:0000313" key="9">
    <source>
        <dbReference type="Proteomes" id="UP000826661"/>
    </source>
</evidence>
<evidence type="ECO:0000256" key="1">
    <source>
        <dbReference type="ARBA" id="ARBA00004906"/>
    </source>
</evidence>
<dbReference type="EMBL" id="CP075865">
    <property type="protein sequence ID" value="QYS97311.1"/>
    <property type="molecule type" value="Genomic_DNA"/>
</dbReference>
<name>A0A8G0L7T2_9HYPO</name>
<dbReference type="CDD" id="cd22584">
    <property type="entry name" value="Rcat_RBR_unk"/>
    <property type="match status" value="1"/>
</dbReference>
<gene>
    <name evidence="8" type="ORF">H0G86_004545</name>
</gene>
<dbReference type="GO" id="GO:0043130">
    <property type="term" value="F:ubiquitin binding"/>
    <property type="evidence" value="ECO:0007669"/>
    <property type="project" value="TreeGrafter"/>
</dbReference>
<evidence type="ECO:0000313" key="8">
    <source>
        <dbReference type="EMBL" id="QYS97311.1"/>
    </source>
</evidence>
<protein>
    <submittedName>
        <fullName evidence="8">RING-type domain-containing protein</fullName>
    </submittedName>
</protein>
<feature type="region of interest" description="Disordered" evidence="6">
    <location>
        <begin position="413"/>
        <end position="434"/>
    </location>
</feature>
<sequence length="588" mass="65440">MSNLNNRQRLPALDQEPERLRPIEQLHPVLLHIVERMEVLPPEGRESMTQTEVAHAAILAISMLPEDEQSYIVSRIMSDDEIAEERLQSPQVQDLRHRVHLSANEIRLLLRGSPEPENDGEEAEPADACIVCASKSDVALACGCHYCGHCIRENIRVGLRSEVDFPTGCCNRPFDEATVRLAQRPALVHLFRQLSAEYNIQPGERLYCHDPSCASFIPASAIQAAARDEDNATPMGTCPSCHKATCAACGGRSHRGLPCREEEDDEALLNMMDSQGLVGCPRCGVVIGLRDGCNHMSCLCGAEFCYICGRDWRARCGCPEYNGLDMRVPVRQRPGRRPILRGGRAHLVNNVDGIPRIPQLRYDPEDEVALAAVDYAPIGASVPTAVPNPAPNRAQEPIARRNEAEHMEIPAHRDVPRPPQHRQHARVARPNNLNRGPIGLPPIAALLPFLEEEEPPLPIPGALPGASLPGVFHNPFPSVLPPLVGHPIPYHPPDHPFNSRLPELHPLADGDVDLVDHAIEHLRIATEALEDQIEDTRRQSIMAIRDLERLIRHDQGLDAVPREIARLLQEHEEYQGRGHGRRRRRGRR</sequence>
<keyword evidence="9" id="KW-1185">Reference proteome</keyword>
<evidence type="ECO:0000256" key="5">
    <source>
        <dbReference type="ARBA" id="ARBA00022833"/>
    </source>
</evidence>
<dbReference type="AlphaFoldDB" id="A0A8G0L7T2"/>
<dbReference type="GO" id="GO:0043161">
    <property type="term" value="P:proteasome-mediated ubiquitin-dependent protein catabolic process"/>
    <property type="evidence" value="ECO:0007669"/>
    <property type="project" value="TreeGrafter"/>
</dbReference>
<reference evidence="8 9" key="1">
    <citation type="journal article" date="2021" name="BMC Genomics">
        <title>Telomere-to-telomere genome assembly of asparaginase-producing Trichoderma simmonsii.</title>
        <authorList>
            <person name="Chung D."/>
            <person name="Kwon Y.M."/>
            <person name="Yang Y."/>
        </authorList>
    </citation>
    <scope>NUCLEOTIDE SEQUENCE [LARGE SCALE GENOMIC DNA]</scope>
    <source>
        <strain evidence="8 9">GH-Sj1</strain>
    </source>
</reference>
<evidence type="ECO:0000259" key="7">
    <source>
        <dbReference type="SMART" id="SM00647"/>
    </source>
</evidence>
<proteinExistence type="predicted"/>
<keyword evidence="2" id="KW-0479">Metal-binding</keyword>
<dbReference type="Proteomes" id="UP000826661">
    <property type="component" value="Chromosome II"/>
</dbReference>
<dbReference type="GO" id="GO:0000151">
    <property type="term" value="C:ubiquitin ligase complex"/>
    <property type="evidence" value="ECO:0007669"/>
    <property type="project" value="TreeGrafter"/>
</dbReference>
<dbReference type="Pfam" id="PF01485">
    <property type="entry name" value="IBR"/>
    <property type="match status" value="2"/>
</dbReference>
<dbReference type="GO" id="GO:0008270">
    <property type="term" value="F:zinc ion binding"/>
    <property type="evidence" value="ECO:0007669"/>
    <property type="project" value="UniProtKB-KW"/>
</dbReference>
<comment type="pathway">
    <text evidence="1">Protein modification; protein ubiquitination.</text>
</comment>
<keyword evidence="4" id="KW-0833">Ubl conjugation pathway</keyword>
<dbReference type="InterPro" id="IPR051628">
    <property type="entry name" value="LUBAC_E3_Ligases"/>
</dbReference>
<evidence type="ECO:0000256" key="4">
    <source>
        <dbReference type="ARBA" id="ARBA00022786"/>
    </source>
</evidence>
<evidence type="ECO:0000256" key="2">
    <source>
        <dbReference type="ARBA" id="ARBA00022723"/>
    </source>
</evidence>
<dbReference type="SUPFAM" id="SSF57850">
    <property type="entry name" value="RING/U-box"/>
    <property type="match status" value="1"/>
</dbReference>
<dbReference type="Gene3D" id="1.20.120.1750">
    <property type="match status" value="1"/>
</dbReference>
<keyword evidence="5" id="KW-0862">Zinc</keyword>
<evidence type="ECO:0000256" key="3">
    <source>
        <dbReference type="ARBA" id="ARBA00022771"/>
    </source>
</evidence>